<accession>A0AA91DMA7</accession>
<dbReference type="Gene3D" id="1.10.10.60">
    <property type="entry name" value="Homeodomain-like"/>
    <property type="match status" value="1"/>
</dbReference>
<dbReference type="GO" id="GO:0003700">
    <property type="term" value="F:DNA-binding transcription factor activity"/>
    <property type="evidence" value="ECO:0007669"/>
    <property type="project" value="InterPro"/>
</dbReference>
<dbReference type="InterPro" id="IPR009057">
    <property type="entry name" value="Homeodomain-like_sf"/>
</dbReference>
<dbReference type="SMART" id="SM00342">
    <property type="entry name" value="HTH_ARAC"/>
    <property type="match status" value="1"/>
</dbReference>
<dbReference type="Proteomes" id="UP000077852">
    <property type="component" value="Unassembled WGS sequence"/>
</dbReference>
<gene>
    <name evidence="5" type="ORF">A3K87_18330</name>
</gene>
<keyword evidence="1" id="KW-0805">Transcription regulation</keyword>
<dbReference type="SUPFAM" id="SSF46689">
    <property type="entry name" value="Homeodomain-like"/>
    <property type="match status" value="1"/>
</dbReference>
<evidence type="ECO:0000313" key="5">
    <source>
        <dbReference type="EMBL" id="OAK62491.1"/>
    </source>
</evidence>
<evidence type="ECO:0000256" key="1">
    <source>
        <dbReference type="ARBA" id="ARBA00023015"/>
    </source>
</evidence>
<dbReference type="PANTHER" id="PTHR46796">
    <property type="entry name" value="HTH-TYPE TRANSCRIPTIONAL ACTIVATOR RHAS-RELATED"/>
    <property type="match status" value="1"/>
</dbReference>
<dbReference type="PROSITE" id="PS01124">
    <property type="entry name" value="HTH_ARAC_FAMILY_2"/>
    <property type="match status" value="1"/>
</dbReference>
<evidence type="ECO:0000313" key="6">
    <source>
        <dbReference type="Proteomes" id="UP000077852"/>
    </source>
</evidence>
<comment type="caution">
    <text evidence="5">The sequence shown here is derived from an EMBL/GenBank/DDBJ whole genome shotgun (WGS) entry which is preliminary data.</text>
</comment>
<sequence>MFARMSNAIHRWSTDAVPPAQRLDYWVGAVCEGFLEMDVTSPEAGRFGATLESAPLGPIVVNRVRGSAQDVYRTRRAIAQSRHNYFYLLCKTDSAWVAVQDGRSARLLPGDAVLVDSRRCYEFHLLQSADTLSLELPTAWVDEWIPDAGDQVARRIDGQSGWGGVLCGFLRQLSPEVAVQPPLPAGLLSDQLGSLLALATGQGQSSAPDSSREALRRRVLDATRERHAEPGLTAASIARVLGISERSLHRCLACGVGEGEGAITFAGALTGFRMAAARRMLGDARFDRLGIAEIGFRVGLTDASHFVRQCRAHLGATPGELRRRR</sequence>
<organism evidence="5 6">
    <name type="scientific">Variovorax paradoxus</name>
    <dbReference type="NCBI Taxonomy" id="34073"/>
    <lineage>
        <taxon>Bacteria</taxon>
        <taxon>Pseudomonadati</taxon>
        <taxon>Pseudomonadota</taxon>
        <taxon>Betaproteobacteria</taxon>
        <taxon>Burkholderiales</taxon>
        <taxon>Comamonadaceae</taxon>
        <taxon>Variovorax</taxon>
    </lineage>
</organism>
<dbReference type="PANTHER" id="PTHR46796:SF6">
    <property type="entry name" value="ARAC SUBFAMILY"/>
    <property type="match status" value="1"/>
</dbReference>
<dbReference type="InterPro" id="IPR050204">
    <property type="entry name" value="AraC_XylS_family_regulators"/>
</dbReference>
<dbReference type="AlphaFoldDB" id="A0AA91DMA7"/>
<proteinExistence type="predicted"/>
<dbReference type="Pfam" id="PF12833">
    <property type="entry name" value="HTH_18"/>
    <property type="match status" value="1"/>
</dbReference>
<keyword evidence="3" id="KW-0804">Transcription</keyword>
<reference evidence="5 6" key="1">
    <citation type="submission" date="2016-03" db="EMBL/GenBank/DDBJ databases">
        <title>Genome sequence of Variovorax paradoxus KB5.</title>
        <authorList>
            <person name="Jeong H."/>
            <person name="Hong C.E."/>
            <person name="Jo S.H."/>
            <person name="Park J.M."/>
        </authorList>
    </citation>
    <scope>NUCLEOTIDE SEQUENCE [LARGE SCALE GENOMIC DNA]</scope>
    <source>
        <strain evidence="5 6">KB5</strain>
    </source>
</reference>
<dbReference type="InterPro" id="IPR018060">
    <property type="entry name" value="HTH_AraC"/>
</dbReference>
<protein>
    <submittedName>
        <fullName evidence="5">AraC family transcriptional regulator</fullName>
    </submittedName>
</protein>
<dbReference type="InterPro" id="IPR035418">
    <property type="entry name" value="AraC-bd_2"/>
</dbReference>
<dbReference type="EMBL" id="LVHG01000050">
    <property type="protein sequence ID" value="OAK62491.1"/>
    <property type="molecule type" value="Genomic_DNA"/>
</dbReference>
<evidence type="ECO:0000256" key="3">
    <source>
        <dbReference type="ARBA" id="ARBA00023163"/>
    </source>
</evidence>
<feature type="domain" description="HTH araC/xylS-type" evidence="4">
    <location>
        <begin position="217"/>
        <end position="324"/>
    </location>
</feature>
<keyword evidence="2" id="KW-0238">DNA-binding</keyword>
<dbReference type="GO" id="GO:0043565">
    <property type="term" value="F:sequence-specific DNA binding"/>
    <property type="evidence" value="ECO:0007669"/>
    <property type="project" value="InterPro"/>
</dbReference>
<evidence type="ECO:0000256" key="2">
    <source>
        <dbReference type="ARBA" id="ARBA00023125"/>
    </source>
</evidence>
<name>A0AA91DMA7_VARPD</name>
<dbReference type="Pfam" id="PF14525">
    <property type="entry name" value="AraC_binding_2"/>
    <property type="match status" value="1"/>
</dbReference>
<evidence type="ECO:0000259" key="4">
    <source>
        <dbReference type="PROSITE" id="PS01124"/>
    </source>
</evidence>